<dbReference type="AlphaFoldDB" id="A0A0A9FAZ6"/>
<accession>A0A0A9FAZ6</accession>
<evidence type="ECO:0000313" key="1">
    <source>
        <dbReference type="EMBL" id="JAE05438.1"/>
    </source>
</evidence>
<name>A0A0A9FAZ6_ARUDO</name>
<protein>
    <submittedName>
        <fullName evidence="1">Uncharacterized protein</fullName>
    </submittedName>
</protein>
<reference evidence="1" key="2">
    <citation type="journal article" date="2015" name="Data Brief">
        <title>Shoot transcriptome of the giant reed, Arundo donax.</title>
        <authorList>
            <person name="Barrero R.A."/>
            <person name="Guerrero F.D."/>
            <person name="Moolhuijzen P."/>
            <person name="Goolsby J.A."/>
            <person name="Tidwell J."/>
            <person name="Bellgard S.E."/>
            <person name="Bellgard M.I."/>
        </authorList>
    </citation>
    <scope>NUCLEOTIDE SEQUENCE</scope>
    <source>
        <tissue evidence="1">Shoot tissue taken approximately 20 cm above the soil surface</tissue>
    </source>
</reference>
<reference evidence="1" key="1">
    <citation type="submission" date="2014-09" db="EMBL/GenBank/DDBJ databases">
        <authorList>
            <person name="Magalhaes I.L.F."/>
            <person name="Oliveira U."/>
            <person name="Santos F.R."/>
            <person name="Vidigal T.H.D.A."/>
            <person name="Brescovit A.D."/>
            <person name="Santos A.J."/>
        </authorList>
    </citation>
    <scope>NUCLEOTIDE SEQUENCE</scope>
    <source>
        <tissue evidence="1">Shoot tissue taken approximately 20 cm above the soil surface</tissue>
    </source>
</reference>
<proteinExistence type="predicted"/>
<dbReference type="EMBL" id="GBRH01192458">
    <property type="protein sequence ID" value="JAE05438.1"/>
    <property type="molecule type" value="Transcribed_RNA"/>
</dbReference>
<sequence>MCKAVFPFLSRTLRIETSAISNSSTTSVFLPFTAM</sequence>
<organism evidence="1">
    <name type="scientific">Arundo donax</name>
    <name type="common">Giant reed</name>
    <name type="synonym">Donax arundinaceus</name>
    <dbReference type="NCBI Taxonomy" id="35708"/>
    <lineage>
        <taxon>Eukaryota</taxon>
        <taxon>Viridiplantae</taxon>
        <taxon>Streptophyta</taxon>
        <taxon>Embryophyta</taxon>
        <taxon>Tracheophyta</taxon>
        <taxon>Spermatophyta</taxon>
        <taxon>Magnoliopsida</taxon>
        <taxon>Liliopsida</taxon>
        <taxon>Poales</taxon>
        <taxon>Poaceae</taxon>
        <taxon>PACMAD clade</taxon>
        <taxon>Arundinoideae</taxon>
        <taxon>Arundineae</taxon>
        <taxon>Arundo</taxon>
    </lineage>
</organism>